<dbReference type="InterPro" id="IPR027417">
    <property type="entry name" value="P-loop_NTPase"/>
</dbReference>
<keyword evidence="3" id="KW-1185">Reference proteome</keyword>
<dbReference type="InterPro" id="IPR011545">
    <property type="entry name" value="DEAD/DEAH_box_helicase_dom"/>
</dbReference>
<name>A0ABM7GBV6_9GAMM</name>
<dbReference type="SUPFAM" id="SSF52540">
    <property type="entry name" value="P-loop containing nucleoside triphosphate hydrolases"/>
    <property type="match status" value="1"/>
</dbReference>
<dbReference type="Gene3D" id="3.40.50.300">
    <property type="entry name" value="P-loop containing nucleotide triphosphate hydrolases"/>
    <property type="match status" value="1"/>
</dbReference>
<dbReference type="Pfam" id="PF00270">
    <property type="entry name" value="DEAD"/>
    <property type="match status" value="1"/>
</dbReference>
<dbReference type="Proteomes" id="UP000289555">
    <property type="component" value="Chromosome"/>
</dbReference>
<feature type="domain" description="DEAD/DEAH-box helicase" evidence="1">
    <location>
        <begin position="94"/>
        <end position="160"/>
    </location>
</feature>
<evidence type="ECO:0000259" key="1">
    <source>
        <dbReference type="Pfam" id="PF00270"/>
    </source>
</evidence>
<organism evidence="2 3">
    <name type="scientific">Vreelandella olivaria</name>
    <dbReference type="NCBI Taxonomy" id="390919"/>
    <lineage>
        <taxon>Bacteria</taxon>
        <taxon>Pseudomonadati</taxon>
        <taxon>Pseudomonadota</taxon>
        <taxon>Gammaproteobacteria</taxon>
        <taxon>Oceanospirillales</taxon>
        <taxon>Halomonadaceae</taxon>
        <taxon>Vreelandella</taxon>
    </lineage>
</organism>
<gene>
    <name evidence="2" type="ORF">HORIV_03660</name>
</gene>
<accession>A0ABM7GBV6</accession>
<evidence type="ECO:0000313" key="3">
    <source>
        <dbReference type="Proteomes" id="UP000289555"/>
    </source>
</evidence>
<reference evidence="3" key="1">
    <citation type="journal article" date="2019" name="Microbiol. Resour. Announc.">
        <title>Complete Genome Sequence of Halomonas olivaria, a Moderately Halophilic Bacterium Isolated from Olive Processing Effluents, Obtained by Nanopore Sequencing.</title>
        <authorList>
            <person name="Nagata S."/>
            <person name="Ii K.M."/>
            <person name="Tsukimi T."/>
            <person name="Miura M.C."/>
            <person name="Galipon J."/>
            <person name="Arakawa K."/>
        </authorList>
    </citation>
    <scope>NUCLEOTIDE SEQUENCE [LARGE SCALE GENOMIC DNA]</scope>
    <source>
        <strain evidence="3">TYRC17</strain>
    </source>
</reference>
<proteinExistence type="predicted"/>
<sequence length="193" mass="21417">MGAGKVYGALLCKERGLEHITLTLVYLEIASGKETLLSQEASAEELEVFFADQCQRFLAWAEQEAEHRLHRDRTLHSLRFPHAAFRSGQRELAEDVYKAASTGRCLLAQAPTGIGKTLGTLFPMLSAMPRQRLDRIAFLTMKTPGRRLALDALATLRGRRDAAEAQPCACWNWWPGIKPVNTLTAPVMASPAR</sequence>
<dbReference type="EMBL" id="AP019416">
    <property type="protein sequence ID" value="BBI47945.1"/>
    <property type="molecule type" value="Genomic_DNA"/>
</dbReference>
<protein>
    <recommendedName>
        <fullName evidence="1">DEAD/DEAH-box helicase domain-containing protein</fullName>
    </recommendedName>
</protein>
<evidence type="ECO:0000313" key="2">
    <source>
        <dbReference type="EMBL" id="BBI47945.1"/>
    </source>
</evidence>